<dbReference type="EMBL" id="DAAGTH010000117">
    <property type="protein sequence ID" value="HAB4467564.1"/>
    <property type="molecule type" value="Genomic_DNA"/>
</dbReference>
<proteinExistence type="predicted"/>
<feature type="non-terminal residue" evidence="2">
    <location>
        <position position="1"/>
    </location>
</feature>
<dbReference type="SUPFAM" id="SSF81296">
    <property type="entry name" value="E set domains"/>
    <property type="match status" value="1"/>
</dbReference>
<feature type="domain" description="Bacterial Ig-like" evidence="1">
    <location>
        <begin position="150"/>
        <end position="239"/>
    </location>
</feature>
<accession>A0A6Y2KS10</accession>
<organism evidence="2">
    <name type="scientific">Salmonella diarizonae</name>
    <dbReference type="NCBI Taxonomy" id="59204"/>
    <lineage>
        <taxon>Bacteria</taxon>
        <taxon>Pseudomonadati</taxon>
        <taxon>Pseudomonadota</taxon>
        <taxon>Gammaproteobacteria</taxon>
        <taxon>Enterobacterales</taxon>
        <taxon>Enterobacteriaceae</taxon>
        <taxon>Salmonella</taxon>
    </lineage>
</organism>
<reference evidence="2" key="2">
    <citation type="submission" date="2019-10" db="EMBL/GenBank/DDBJ databases">
        <authorList>
            <consortium name="NCBI Pathogen Detection Project"/>
        </authorList>
    </citation>
    <scope>NUCLEOTIDE SEQUENCE</scope>
    <source>
        <strain evidence="2">Salmonella enterica</strain>
    </source>
</reference>
<name>A0A6Y2KS10_SALDZ</name>
<feature type="non-terminal residue" evidence="2">
    <location>
        <position position="336"/>
    </location>
</feature>
<evidence type="ECO:0000259" key="1">
    <source>
        <dbReference type="Pfam" id="PF19077"/>
    </source>
</evidence>
<feature type="domain" description="Bacterial Ig-like" evidence="1">
    <location>
        <begin position="240"/>
        <end position="335"/>
    </location>
</feature>
<dbReference type="PANTHER" id="PTHR14795">
    <property type="entry name" value="HELICASE RELATED"/>
    <property type="match status" value="1"/>
</dbReference>
<sequence length="336" mass="36263">VWDYSWLTDVTEGAHTLTVEATDVAGNTVKETMSFTVDTTLSVPLIALDSADDSGVRGDELTRVNRPTFLLDNIDNDARHVTVEVQYGSTREVLKATQGANGRWSFTPAGDWADGQYTLTVKVEDEAGNIRQSAPLTVTVDTQTAIDGIELVNDHGISGDNLTNALRPEFRVTTPGDVNTVRLSLDGDTNWVNATKNAAGVWEYNWPGDVGEGKHTLTVEATDAAGNTATRTLEFTIDTTLSVPVITLDSADDSGNRGDNVTSVRSPGFTIENIDPDANRVTVQIAHDGSSREVELTQTGGRWHFTPDSAWTDGSYTLTVKVEDNAGNIRYSTPLD</sequence>
<dbReference type="InterPro" id="IPR013783">
    <property type="entry name" value="Ig-like_fold"/>
</dbReference>
<dbReference type="AlphaFoldDB" id="A0A6Y2KS10"/>
<comment type="caution">
    <text evidence="2">The sequence shown here is derived from an EMBL/GenBank/DDBJ whole genome shotgun (WGS) entry which is preliminary data.</text>
</comment>
<reference evidence="2" key="1">
    <citation type="journal article" date="2018" name="Genome Biol.">
        <title>SKESA: strategic k-mer extension for scrupulous assemblies.</title>
        <authorList>
            <person name="Souvorov A."/>
            <person name="Agarwala R."/>
            <person name="Lipman D.J."/>
        </authorList>
    </citation>
    <scope>NUCLEOTIDE SEQUENCE</scope>
    <source>
        <strain evidence="2">Salmonella enterica</strain>
    </source>
</reference>
<evidence type="ECO:0000313" key="2">
    <source>
        <dbReference type="EMBL" id="HAB4467564.1"/>
    </source>
</evidence>
<gene>
    <name evidence="2" type="ORF">GBZ04_23590</name>
</gene>
<feature type="domain" description="Bacterial Ig-like" evidence="1">
    <location>
        <begin position="40"/>
        <end position="142"/>
    </location>
</feature>
<dbReference type="NCBIfam" id="NF033510">
    <property type="entry name" value="Ca_tandemer"/>
    <property type="match status" value="3"/>
</dbReference>
<dbReference type="Pfam" id="PF19077">
    <property type="entry name" value="Big_13"/>
    <property type="match status" value="4"/>
</dbReference>
<dbReference type="Gene3D" id="2.60.40.10">
    <property type="entry name" value="Immunoglobulins"/>
    <property type="match status" value="4"/>
</dbReference>
<protein>
    <submittedName>
        <fullName evidence="2">Ig domain protein</fullName>
    </submittedName>
</protein>
<feature type="domain" description="Bacterial Ig-like" evidence="1">
    <location>
        <begin position="2"/>
        <end position="39"/>
    </location>
</feature>
<dbReference type="InterPro" id="IPR044016">
    <property type="entry name" value="Big_13"/>
</dbReference>
<dbReference type="PANTHER" id="PTHR14795:SF0">
    <property type="entry name" value="TRANSMEMBRANE PROTEIN 62"/>
    <property type="match status" value="1"/>
</dbReference>
<dbReference type="InterPro" id="IPR014756">
    <property type="entry name" value="Ig_E-set"/>
</dbReference>